<evidence type="ECO:0000256" key="1">
    <source>
        <dbReference type="SAM" id="SignalP"/>
    </source>
</evidence>
<evidence type="ECO:0008006" key="4">
    <source>
        <dbReference type="Google" id="ProtNLM"/>
    </source>
</evidence>
<sequence>MWMCCDSTQITLCLRLILALSFFPLLPRRGNGSCVQVISVCSNGRSALIGWLDSYADVEIAGCVCQKATHCLWSSLTV</sequence>
<evidence type="ECO:0000313" key="3">
    <source>
        <dbReference type="Proteomes" id="UP001346869"/>
    </source>
</evidence>
<dbReference type="AlphaFoldDB" id="A0AAN7XYG0"/>
<protein>
    <recommendedName>
        <fullName evidence="4">Secreted protein</fullName>
    </recommendedName>
</protein>
<comment type="caution">
    <text evidence="2">The sequence shown here is derived from an EMBL/GenBank/DDBJ whole genome shotgun (WGS) entry which is preliminary data.</text>
</comment>
<proteinExistence type="predicted"/>
<dbReference type="EMBL" id="JAUZQC010000007">
    <property type="protein sequence ID" value="KAK5868360.1"/>
    <property type="molecule type" value="Genomic_DNA"/>
</dbReference>
<organism evidence="2 3">
    <name type="scientific">Eleginops maclovinus</name>
    <name type="common">Patagonian blennie</name>
    <name type="synonym">Eleginus maclovinus</name>
    <dbReference type="NCBI Taxonomy" id="56733"/>
    <lineage>
        <taxon>Eukaryota</taxon>
        <taxon>Metazoa</taxon>
        <taxon>Chordata</taxon>
        <taxon>Craniata</taxon>
        <taxon>Vertebrata</taxon>
        <taxon>Euteleostomi</taxon>
        <taxon>Actinopterygii</taxon>
        <taxon>Neopterygii</taxon>
        <taxon>Teleostei</taxon>
        <taxon>Neoteleostei</taxon>
        <taxon>Acanthomorphata</taxon>
        <taxon>Eupercaria</taxon>
        <taxon>Perciformes</taxon>
        <taxon>Notothenioidei</taxon>
        <taxon>Eleginopidae</taxon>
        <taxon>Eleginops</taxon>
    </lineage>
</organism>
<reference evidence="2 3" key="1">
    <citation type="journal article" date="2023" name="Genes (Basel)">
        <title>Chromosome-Level Genome Assembly and Circadian Gene Repertoire of the Patagonia Blennie Eleginops maclovinus-The Closest Ancestral Proxy of Antarctic Cryonotothenioids.</title>
        <authorList>
            <person name="Cheng C.C."/>
            <person name="Rivera-Colon A.G."/>
            <person name="Minhas B.F."/>
            <person name="Wilson L."/>
            <person name="Rayamajhi N."/>
            <person name="Vargas-Chacoff L."/>
            <person name="Catchen J.M."/>
        </authorList>
    </citation>
    <scope>NUCLEOTIDE SEQUENCE [LARGE SCALE GENOMIC DNA]</scope>
    <source>
        <strain evidence="2">JMC-PN-2008</strain>
    </source>
</reference>
<evidence type="ECO:0000313" key="2">
    <source>
        <dbReference type="EMBL" id="KAK5868360.1"/>
    </source>
</evidence>
<name>A0AAN7XYG0_ELEMC</name>
<feature type="signal peptide" evidence="1">
    <location>
        <begin position="1"/>
        <end position="32"/>
    </location>
</feature>
<gene>
    <name evidence="2" type="ORF">PBY51_009386</name>
</gene>
<accession>A0AAN7XYG0</accession>
<keyword evidence="3" id="KW-1185">Reference proteome</keyword>
<keyword evidence="1" id="KW-0732">Signal</keyword>
<reference evidence="2 3" key="2">
    <citation type="journal article" date="2023" name="Mol. Biol. Evol.">
        <title>Genomics of Secondarily Temperate Adaptation in the Only Non-Antarctic Icefish.</title>
        <authorList>
            <person name="Rivera-Colon A.G."/>
            <person name="Rayamajhi N."/>
            <person name="Minhas B.F."/>
            <person name="Madrigal G."/>
            <person name="Bilyk K.T."/>
            <person name="Yoon V."/>
            <person name="Hune M."/>
            <person name="Gregory S."/>
            <person name="Cheng C.H.C."/>
            <person name="Catchen J.M."/>
        </authorList>
    </citation>
    <scope>NUCLEOTIDE SEQUENCE [LARGE SCALE GENOMIC DNA]</scope>
    <source>
        <strain evidence="2">JMC-PN-2008</strain>
    </source>
</reference>
<feature type="chain" id="PRO_5042955002" description="Secreted protein" evidence="1">
    <location>
        <begin position="33"/>
        <end position="78"/>
    </location>
</feature>
<dbReference type="Proteomes" id="UP001346869">
    <property type="component" value="Unassembled WGS sequence"/>
</dbReference>